<dbReference type="EMBL" id="MNCJ02000327">
    <property type="protein sequence ID" value="KAF5777973.1"/>
    <property type="molecule type" value="Genomic_DNA"/>
</dbReference>
<dbReference type="AlphaFoldDB" id="A0A251T5M3"/>
<reference evidence="3" key="2">
    <citation type="submission" date="2017-02" db="EMBL/GenBank/DDBJ databases">
        <title>Sunflower complete genome.</title>
        <authorList>
            <person name="Langlade N."/>
            <person name="Munos S."/>
        </authorList>
    </citation>
    <scope>NUCLEOTIDE SEQUENCE [LARGE SCALE GENOMIC DNA]</scope>
    <source>
        <tissue evidence="3">Leaves</tissue>
    </source>
</reference>
<dbReference type="InParanoid" id="A0A251T5M3"/>
<dbReference type="Gramene" id="mRNA:HanXRQr2_Chr12g0542071">
    <property type="protein sequence ID" value="mRNA:HanXRQr2_Chr12g0542071"/>
    <property type="gene ID" value="HanXRQr2_Chr12g0542071"/>
</dbReference>
<sequence length="96" mass="11086">MDDYNSVTTKYISLRKNNKILYEKIEALKKDIAQLHKDVNQQQCWVHDYKHRLTVRTLECDSVKESVTVEEQSAADDNSHSNVADVANCKDCQKCP</sequence>
<keyword evidence="1" id="KW-0175">Coiled coil</keyword>
<evidence type="ECO:0000313" key="3">
    <source>
        <dbReference type="EMBL" id="OTG05211.1"/>
    </source>
</evidence>
<reference evidence="2" key="3">
    <citation type="submission" date="2020-06" db="EMBL/GenBank/DDBJ databases">
        <title>Helianthus annuus Genome sequencing and assembly Release 2.</title>
        <authorList>
            <person name="Gouzy J."/>
            <person name="Langlade N."/>
            <person name="Munos S."/>
        </authorList>
    </citation>
    <scope>NUCLEOTIDE SEQUENCE</scope>
    <source>
        <tissue evidence="2">Leaves</tissue>
    </source>
</reference>
<accession>A0A251T5M3</accession>
<gene>
    <name evidence="3" type="ORF">HannXRQ_Chr12g0371051</name>
    <name evidence="2" type="ORF">HanXRQr2_Chr12g0542071</name>
</gene>
<evidence type="ECO:0000313" key="2">
    <source>
        <dbReference type="EMBL" id="KAF5777973.1"/>
    </source>
</evidence>
<organism evidence="3 4">
    <name type="scientific">Helianthus annuus</name>
    <name type="common">Common sunflower</name>
    <dbReference type="NCBI Taxonomy" id="4232"/>
    <lineage>
        <taxon>Eukaryota</taxon>
        <taxon>Viridiplantae</taxon>
        <taxon>Streptophyta</taxon>
        <taxon>Embryophyta</taxon>
        <taxon>Tracheophyta</taxon>
        <taxon>Spermatophyta</taxon>
        <taxon>Magnoliopsida</taxon>
        <taxon>eudicotyledons</taxon>
        <taxon>Gunneridae</taxon>
        <taxon>Pentapetalae</taxon>
        <taxon>asterids</taxon>
        <taxon>campanulids</taxon>
        <taxon>Asterales</taxon>
        <taxon>Asteraceae</taxon>
        <taxon>Asteroideae</taxon>
        <taxon>Heliantheae alliance</taxon>
        <taxon>Heliantheae</taxon>
        <taxon>Helianthus</taxon>
    </lineage>
</organism>
<name>A0A251T5M3_HELAN</name>
<feature type="coiled-coil region" evidence="1">
    <location>
        <begin position="11"/>
        <end position="38"/>
    </location>
</feature>
<dbReference type="EMBL" id="CM007901">
    <property type="protein sequence ID" value="OTG05211.1"/>
    <property type="molecule type" value="Genomic_DNA"/>
</dbReference>
<proteinExistence type="predicted"/>
<protein>
    <submittedName>
        <fullName evidence="3">Uncharacterized protein</fullName>
    </submittedName>
</protein>
<evidence type="ECO:0000313" key="4">
    <source>
        <dbReference type="Proteomes" id="UP000215914"/>
    </source>
</evidence>
<keyword evidence="4" id="KW-1185">Reference proteome</keyword>
<reference evidence="2 4" key="1">
    <citation type="journal article" date="2017" name="Nature">
        <title>The sunflower genome provides insights into oil metabolism, flowering and Asterid evolution.</title>
        <authorList>
            <person name="Badouin H."/>
            <person name="Gouzy J."/>
            <person name="Grassa C.J."/>
            <person name="Murat F."/>
            <person name="Staton S.E."/>
            <person name="Cottret L."/>
            <person name="Lelandais-Briere C."/>
            <person name="Owens G.L."/>
            <person name="Carrere S."/>
            <person name="Mayjonade B."/>
            <person name="Legrand L."/>
            <person name="Gill N."/>
            <person name="Kane N.C."/>
            <person name="Bowers J.E."/>
            <person name="Hubner S."/>
            <person name="Bellec A."/>
            <person name="Berard A."/>
            <person name="Berges H."/>
            <person name="Blanchet N."/>
            <person name="Boniface M.C."/>
            <person name="Brunel D."/>
            <person name="Catrice O."/>
            <person name="Chaidir N."/>
            <person name="Claudel C."/>
            <person name="Donnadieu C."/>
            <person name="Faraut T."/>
            <person name="Fievet G."/>
            <person name="Helmstetter N."/>
            <person name="King M."/>
            <person name="Knapp S.J."/>
            <person name="Lai Z."/>
            <person name="Le Paslier M.C."/>
            <person name="Lippi Y."/>
            <person name="Lorenzon L."/>
            <person name="Mandel J.R."/>
            <person name="Marage G."/>
            <person name="Marchand G."/>
            <person name="Marquand E."/>
            <person name="Bret-Mestries E."/>
            <person name="Morien E."/>
            <person name="Nambeesan S."/>
            <person name="Nguyen T."/>
            <person name="Pegot-Espagnet P."/>
            <person name="Pouilly N."/>
            <person name="Raftis F."/>
            <person name="Sallet E."/>
            <person name="Schiex T."/>
            <person name="Thomas J."/>
            <person name="Vandecasteele C."/>
            <person name="Vares D."/>
            <person name="Vear F."/>
            <person name="Vautrin S."/>
            <person name="Crespi M."/>
            <person name="Mangin B."/>
            <person name="Burke J.M."/>
            <person name="Salse J."/>
            <person name="Munos S."/>
            <person name="Vincourt P."/>
            <person name="Rieseberg L.H."/>
            <person name="Langlade N.B."/>
        </authorList>
    </citation>
    <scope>NUCLEOTIDE SEQUENCE [LARGE SCALE GENOMIC DNA]</scope>
    <source>
        <strain evidence="4">cv. SF193</strain>
        <tissue evidence="2">Leaves</tissue>
    </source>
</reference>
<evidence type="ECO:0000256" key="1">
    <source>
        <dbReference type="SAM" id="Coils"/>
    </source>
</evidence>
<dbReference type="Proteomes" id="UP000215914">
    <property type="component" value="Chromosome 12"/>
</dbReference>